<evidence type="ECO:0000256" key="6">
    <source>
        <dbReference type="ARBA" id="ARBA00056337"/>
    </source>
</evidence>
<dbReference type="UniPathway" id="UPA00002">
    <property type="reaction ID" value="UER00468"/>
</dbReference>
<evidence type="ECO:0000256" key="7">
    <source>
        <dbReference type="HAMAP-Rule" id="MF_00114"/>
    </source>
</evidence>
<dbReference type="AlphaFoldDB" id="I0I7R3"/>
<feature type="active site" description="Schiff-base intermediate with acetaldehyde" evidence="7">
    <location>
        <position position="183"/>
    </location>
</feature>
<evidence type="ECO:0000313" key="8">
    <source>
        <dbReference type="EMBL" id="BAM01301.1"/>
    </source>
</evidence>
<feature type="active site" description="Proton donor/acceptor" evidence="7">
    <location>
        <position position="212"/>
    </location>
</feature>
<dbReference type="InterPro" id="IPR002915">
    <property type="entry name" value="DeoC/FbaB/LacD_aldolase"/>
</dbReference>
<dbReference type="Gene3D" id="3.20.20.70">
    <property type="entry name" value="Aldolase class I"/>
    <property type="match status" value="1"/>
</dbReference>
<keyword evidence="9" id="KW-1185">Reference proteome</keyword>
<comment type="subcellular location">
    <subcellularLocation>
        <location evidence="7">Cytoplasm</location>
    </subcellularLocation>
</comment>
<evidence type="ECO:0000256" key="3">
    <source>
        <dbReference type="ARBA" id="ARBA00023239"/>
    </source>
</evidence>
<dbReference type="GO" id="GO:0009264">
    <property type="term" value="P:deoxyribonucleotide catabolic process"/>
    <property type="evidence" value="ECO:0007669"/>
    <property type="project" value="UniProtKB-UniRule"/>
</dbReference>
<dbReference type="HOGENOM" id="CLU_053595_0_2_0"/>
<dbReference type="InterPro" id="IPR011343">
    <property type="entry name" value="DeoC"/>
</dbReference>
<comment type="pathway">
    <text evidence="7">Carbohydrate degradation; 2-deoxy-D-ribose 1-phosphate degradation; D-glyceraldehyde 3-phosphate and acetaldehyde from 2-deoxy-alpha-D-ribose 1-phosphate: step 2/2.</text>
</comment>
<dbReference type="PANTHER" id="PTHR10889:SF1">
    <property type="entry name" value="DEOXYRIBOSE-PHOSPHATE ALDOLASE"/>
    <property type="match status" value="1"/>
</dbReference>
<dbReference type="PANTHER" id="PTHR10889">
    <property type="entry name" value="DEOXYRIBOSE-PHOSPHATE ALDOLASE"/>
    <property type="match status" value="1"/>
</dbReference>
<evidence type="ECO:0000256" key="1">
    <source>
        <dbReference type="ARBA" id="ARBA00010936"/>
    </source>
</evidence>
<comment type="catalytic activity">
    <reaction evidence="5 7">
        <text>2-deoxy-D-ribose 5-phosphate = D-glyceraldehyde 3-phosphate + acetaldehyde</text>
        <dbReference type="Rhea" id="RHEA:12821"/>
        <dbReference type="ChEBI" id="CHEBI:15343"/>
        <dbReference type="ChEBI" id="CHEBI:59776"/>
        <dbReference type="ChEBI" id="CHEBI:62877"/>
        <dbReference type="EC" id="4.1.2.4"/>
    </reaction>
</comment>
<dbReference type="SMART" id="SM01133">
    <property type="entry name" value="DeoC"/>
    <property type="match status" value="1"/>
</dbReference>
<dbReference type="eggNOG" id="COG0274">
    <property type="taxonomic scope" value="Bacteria"/>
</dbReference>
<dbReference type="InterPro" id="IPR013785">
    <property type="entry name" value="Aldolase_TIM"/>
</dbReference>
<comment type="similarity">
    <text evidence="1 7">Belongs to the DeoC/FbaB aldolase family. DeoC type 1 subfamily.</text>
</comment>
<dbReference type="RefSeq" id="WP_014434527.1">
    <property type="nucleotide sequence ID" value="NC_017079.1"/>
</dbReference>
<proteinExistence type="inferred from homology"/>
<comment type="function">
    <text evidence="6 7">Catalyzes a reversible aldol reaction between acetaldehyde and D-glyceraldehyde 3-phosphate to generate 2-deoxy-D-ribose 5-phosphate.</text>
</comment>
<dbReference type="EC" id="4.1.2.4" evidence="7"/>
<evidence type="ECO:0000256" key="4">
    <source>
        <dbReference type="ARBA" id="ARBA00023270"/>
    </source>
</evidence>
<dbReference type="FunFam" id="3.20.20.70:FF:000044">
    <property type="entry name" value="Deoxyribose-phosphate aldolase"/>
    <property type="match status" value="1"/>
</dbReference>
<dbReference type="GO" id="GO:0005737">
    <property type="term" value="C:cytoplasm"/>
    <property type="evidence" value="ECO:0007669"/>
    <property type="project" value="UniProtKB-SubCell"/>
</dbReference>
<reference evidence="8 9" key="1">
    <citation type="submission" date="2012-02" db="EMBL/GenBank/DDBJ databases">
        <title>Complete genome sequence of Caldilinea aerophila DSM 14535 (= NBRC 102666).</title>
        <authorList>
            <person name="Oguchi A."/>
            <person name="Hosoyama A."/>
            <person name="Sekine M."/>
            <person name="Fukai R."/>
            <person name="Kato Y."/>
            <person name="Nakamura S."/>
            <person name="Hanada S."/>
            <person name="Yamazaki S."/>
            <person name="Fujita N."/>
        </authorList>
    </citation>
    <scope>NUCLEOTIDE SEQUENCE [LARGE SCALE GENOMIC DNA]</scope>
    <source>
        <strain evidence="9">DSM 14535 / JCM 11387 / NBRC 104270 / STL-6-O1</strain>
    </source>
</reference>
<keyword evidence="2 7" id="KW-0963">Cytoplasm</keyword>
<name>I0I7R3_CALAS</name>
<accession>I0I7R3</accession>
<organism evidence="8 9">
    <name type="scientific">Caldilinea aerophila (strain DSM 14535 / JCM 11387 / NBRC 104270 / STL-6-O1)</name>
    <dbReference type="NCBI Taxonomy" id="926550"/>
    <lineage>
        <taxon>Bacteria</taxon>
        <taxon>Bacillati</taxon>
        <taxon>Chloroflexota</taxon>
        <taxon>Caldilineae</taxon>
        <taxon>Caldilineales</taxon>
        <taxon>Caldilineaceae</taxon>
        <taxon>Caldilinea</taxon>
    </lineage>
</organism>
<dbReference type="CDD" id="cd00959">
    <property type="entry name" value="DeoC"/>
    <property type="match status" value="1"/>
</dbReference>
<dbReference type="PIRSF" id="PIRSF001357">
    <property type="entry name" value="DeoC"/>
    <property type="match status" value="1"/>
</dbReference>
<dbReference type="Proteomes" id="UP000007880">
    <property type="component" value="Chromosome"/>
</dbReference>
<dbReference type="InterPro" id="IPR028581">
    <property type="entry name" value="DeoC_typeI"/>
</dbReference>
<dbReference type="PATRIC" id="fig|926550.5.peg.3526"/>
<protein>
    <recommendedName>
        <fullName evidence="7">Deoxyribose-phosphate aldolase</fullName>
        <shortName evidence="7">DERA</shortName>
        <ecNumber evidence="7">4.1.2.4</ecNumber>
    </recommendedName>
    <alternativeName>
        <fullName evidence="7">2-deoxy-D-ribose 5-phosphate aldolase</fullName>
    </alternativeName>
    <alternativeName>
        <fullName evidence="7">Phosphodeoxyriboaldolase</fullName>
        <shortName evidence="7">Deoxyriboaldolase</shortName>
    </alternativeName>
</protein>
<evidence type="ECO:0000313" key="9">
    <source>
        <dbReference type="Proteomes" id="UP000007880"/>
    </source>
</evidence>
<sequence length="263" mass="27608">MKLEERIQAAIERVLQAPQPTDVAPATLTPAELAALIDHTLLKPEAGEEQIRALVAEAIEFGFASVCVNPIWTPLCAELLANTNVKTCTVIGFPLGATLPSVKAFEVSEVAALGADEVDMVLAVGRLRDGDYHLVYRDIAEVADAAHEHEMILKVILETGLLTDQQKIAACVIAQEAGADFVKTATGFSGGGATVADVALMRRTVGTGMGVKAAGGVRTAKDALRMVAAGANRLGTSGGVSIMRELLEGKFHFGTTQPQGENY</sequence>
<dbReference type="KEGG" id="cap:CLDAP_32610"/>
<keyword evidence="3 7" id="KW-0456">Lyase</keyword>
<dbReference type="GO" id="GO:0016052">
    <property type="term" value="P:carbohydrate catabolic process"/>
    <property type="evidence" value="ECO:0007669"/>
    <property type="project" value="TreeGrafter"/>
</dbReference>
<dbReference type="GO" id="GO:0006018">
    <property type="term" value="P:2-deoxyribose 1-phosphate catabolic process"/>
    <property type="evidence" value="ECO:0007669"/>
    <property type="project" value="UniProtKB-UniRule"/>
</dbReference>
<gene>
    <name evidence="7 8" type="primary">deoC</name>
    <name evidence="8" type="ordered locus">CLDAP_32610</name>
</gene>
<dbReference type="NCBIfam" id="TIGR00126">
    <property type="entry name" value="deoC"/>
    <property type="match status" value="1"/>
</dbReference>
<dbReference type="Pfam" id="PF01791">
    <property type="entry name" value="DeoC"/>
    <property type="match status" value="1"/>
</dbReference>
<dbReference type="GO" id="GO:0004139">
    <property type="term" value="F:deoxyribose-phosphate aldolase activity"/>
    <property type="evidence" value="ECO:0007669"/>
    <property type="project" value="UniProtKB-UniRule"/>
</dbReference>
<feature type="active site" description="Proton donor/acceptor" evidence="7">
    <location>
        <position position="119"/>
    </location>
</feature>
<dbReference type="STRING" id="926550.CLDAP_32610"/>
<keyword evidence="4 7" id="KW-0704">Schiff base</keyword>
<dbReference type="SUPFAM" id="SSF51569">
    <property type="entry name" value="Aldolase"/>
    <property type="match status" value="1"/>
</dbReference>
<dbReference type="HAMAP" id="MF_00114">
    <property type="entry name" value="DeoC_type1"/>
    <property type="match status" value="1"/>
</dbReference>
<evidence type="ECO:0000256" key="2">
    <source>
        <dbReference type="ARBA" id="ARBA00022490"/>
    </source>
</evidence>
<dbReference type="OrthoDB" id="9778711at2"/>
<dbReference type="EMBL" id="AP012337">
    <property type="protein sequence ID" value="BAM01301.1"/>
    <property type="molecule type" value="Genomic_DNA"/>
</dbReference>
<evidence type="ECO:0000256" key="5">
    <source>
        <dbReference type="ARBA" id="ARBA00048791"/>
    </source>
</evidence>